<accession>A0A0F9CZG9</accession>
<dbReference type="EMBL" id="LAZR01033886">
    <property type="protein sequence ID" value="KKL46851.1"/>
    <property type="molecule type" value="Genomic_DNA"/>
</dbReference>
<sequence length="413" mass="44885">LRLSMRNFAGVLAVEAFPALTNFFQLLAGHKDAVSGFREQIEQMKLGLSAVVLDLAPLASPFEGTEAVKKLREGLAILTQESVDRQRAALKRLFESTRALALASQRTFDPIIGSATDKVAKLDQTVTKAIAALEFQRDTFGKTARAIALYRLDLQKATIPQLILVNNILIEIEALEAAKKAREDQTLSFKNLAAEQRRAGEELKRSGERVFRDTRTEAEKLSEQLRQLHVLVTEGAITWGTYNRAVAKAIGKFEDLRTKTDDVSDASRDLSIAIGTAFEDAIVSGERLSAVLKGLLQDILRIIIRITITEQIEGALRGAFDGFGIGKLFGFQHGGRPPVGVPVMVGESGREVFVPDRAGTIVPNSALGGSQIFVDARWAAPGVEVQIANAIKNMGDLAVARAVSIVRDSARRS</sequence>
<name>A0A0F9CZG9_9ZZZZ</name>
<organism evidence="1">
    <name type="scientific">marine sediment metagenome</name>
    <dbReference type="NCBI Taxonomy" id="412755"/>
    <lineage>
        <taxon>unclassified sequences</taxon>
        <taxon>metagenomes</taxon>
        <taxon>ecological metagenomes</taxon>
    </lineage>
</organism>
<feature type="non-terminal residue" evidence="1">
    <location>
        <position position="1"/>
    </location>
</feature>
<evidence type="ECO:0000313" key="1">
    <source>
        <dbReference type="EMBL" id="KKL46851.1"/>
    </source>
</evidence>
<dbReference type="AlphaFoldDB" id="A0A0F9CZG9"/>
<comment type="caution">
    <text evidence="1">The sequence shown here is derived from an EMBL/GenBank/DDBJ whole genome shotgun (WGS) entry which is preliminary data.</text>
</comment>
<proteinExistence type="predicted"/>
<reference evidence="1" key="1">
    <citation type="journal article" date="2015" name="Nature">
        <title>Complex archaea that bridge the gap between prokaryotes and eukaryotes.</title>
        <authorList>
            <person name="Spang A."/>
            <person name="Saw J.H."/>
            <person name="Jorgensen S.L."/>
            <person name="Zaremba-Niedzwiedzka K."/>
            <person name="Martijn J."/>
            <person name="Lind A.E."/>
            <person name="van Eijk R."/>
            <person name="Schleper C."/>
            <person name="Guy L."/>
            <person name="Ettema T.J."/>
        </authorList>
    </citation>
    <scope>NUCLEOTIDE SEQUENCE</scope>
</reference>
<protein>
    <recommendedName>
        <fullName evidence="2">Bacteriophage tail tape measure C-terminal domain-containing protein</fullName>
    </recommendedName>
</protein>
<evidence type="ECO:0008006" key="2">
    <source>
        <dbReference type="Google" id="ProtNLM"/>
    </source>
</evidence>
<gene>
    <name evidence="1" type="ORF">LCGC14_2341440</name>
</gene>